<gene>
    <name evidence="11" type="ORF">G5B40_15785</name>
</gene>
<keyword evidence="3" id="KW-1003">Cell membrane</keyword>
<organism evidence="11 12">
    <name type="scientific">Pikeienuella piscinae</name>
    <dbReference type="NCBI Taxonomy" id="2748098"/>
    <lineage>
        <taxon>Bacteria</taxon>
        <taxon>Pseudomonadati</taxon>
        <taxon>Pseudomonadota</taxon>
        <taxon>Alphaproteobacteria</taxon>
        <taxon>Rhodobacterales</taxon>
        <taxon>Paracoccaceae</taxon>
        <taxon>Pikeienuella</taxon>
    </lineage>
</organism>
<reference evidence="11 12" key="1">
    <citation type="submission" date="2020-02" db="EMBL/GenBank/DDBJ databases">
        <title>complete genome sequence of Rhodobacteraceae bacterium.</title>
        <authorList>
            <person name="Park J."/>
            <person name="Kim Y.-S."/>
            <person name="Kim K.-H."/>
        </authorList>
    </citation>
    <scope>NUCLEOTIDE SEQUENCE [LARGE SCALE GENOMIC DNA]</scope>
    <source>
        <strain evidence="11 12">RR4-56</strain>
    </source>
</reference>
<keyword evidence="7 9" id="KW-0472">Membrane</keyword>
<keyword evidence="2 9" id="KW-0813">Transport</keyword>
<comment type="subunit">
    <text evidence="9">The complex comprises the extracytoplasmic solute receptor protein and the two transmembrane proteins.</text>
</comment>
<dbReference type="InterPro" id="IPR007387">
    <property type="entry name" value="TRAP_DctQ"/>
</dbReference>
<feature type="transmembrane region" description="Helical" evidence="9">
    <location>
        <begin position="92"/>
        <end position="112"/>
    </location>
</feature>
<proteinExistence type="inferred from homology"/>
<dbReference type="GO" id="GO:0022857">
    <property type="term" value="F:transmembrane transporter activity"/>
    <property type="evidence" value="ECO:0007669"/>
    <property type="project" value="UniProtKB-UniRule"/>
</dbReference>
<evidence type="ECO:0000313" key="11">
    <source>
        <dbReference type="EMBL" id="QIE56766.1"/>
    </source>
</evidence>
<dbReference type="Proteomes" id="UP000503336">
    <property type="component" value="Chromosome"/>
</dbReference>
<evidence type="ECO:0000256" key="8">
    <source>
        <dbReference type="ARBA" id="ARBA00038436"/>
    </source>
</evidence>
<evidence type="ECO:0000256" key="9">
    <source>
        <dbReference type="RuleBase" id="RU369079"/>
    </source>
</evidence>
<comment type="subcellular location">
    <subcellularLocation>
        <location evidence="1 9">Cell inner membrane</location>
        <topology evidence="1 9">Multi-pass membrane protein</topology>
    </subcellularLocation>
</comment>
<dbReference type="PANTHER" id="PTHR35011">
    <property type="entry name" value="2,3-DIKETO-L-GULONATE TRAP TRANSPORTER SMALL PERMEASE PROTEIN YIAM"/>
    <property type="match status" value="1"/>
</dbReference>
<dbReference type="Pfam" id="PF04290">
    <property type="entry name" value="DctQ"/>
    <property type="match status" value="1"/>
</dbReference>
<evidence type="ECO:0000256" key="2">
    <source>
        <dbReference type="ARBA" id="ARBA00022448"/>
    </source>
</evidence>
<evidence type="ECO:0000256" key="3">
    <source>
        <dbReference type="ARBA" id="ARBA00022475"/>
    </source>
</evidence>
<comment type="similarity">
    <text evidence="8 9">Belongs to the TRAP transporter small permease family.</text>
</comment>
<keyword evidence="5 9" id="KW-0812">Transmembrane</keyword>
<dbReference type="RefSeq" id="WP_165100485.1">
    <property type="nucleotide sequence ID" value="NZ_CP049056.1"/>
</dbReference>
<keyword evidence="6 9" id="KW-1133">Transmembrane helix</keyword>
<dbReference type="InterPro" id="IPR055348">
    <property type="entry name" value="DctQ"/>
</dbReference>
<name>A0A7L5C2J5_9RHOB</name>
<feature type="domain" description="Tripartite ATP-independent periplasmic transporters DctQ component" evidence="10">
    <location>
        <begin position="30"/>
        <end position="160"/>
    </location>
</feature>
<protein>
    <recommendedName>
        <fullName evidence="9">TRAP transporter small permease protein</fullName>
    </recommendedName>
</protein>
<accession>A0A7L5C2J5</accession>
<dbReference type="EMBL" id="CP049056">
    <property type="protein sequence ID" value="QIE56766.1"/>
    <property type="molecule type" value="Genomic_DNA"/>
</dbReference>
<keyword evidence="4 9" id="KW-0997">Cell inner membrane</keyword>
<feature type="transmembrane region" description="Helical" evidence="9">
    <location>
        <begin position="53"/>
        <end position="71"/>
    </location>
</feature>
<evidence type="ECO:0000256" key="6">
    <source>
        <dbReference type="ARBA" id="ARBA00022989"/>
    </source>
</evidence>
<dbReference type="GO" id="GO:0015740">
    <property type="term" value="P:C4-dicarboxylate transport"/>
    <property type="evidence" value="ECO:0007669"/>
    <property type="project" value="TreeGrafter"/>
</dbReference>
<sequence>MIRGGGFRVKVLDGIFHLAGVLSAVLLAAIALLTFIQIVGRTLGYLVSTGTEFAGFCMAASIFLALAWTLRSGGHIRVGLVLQALPPGPRRLVEIWCLSGAVFAIGLFAWSATMMTWDSYRFGDVSVGLVPVPLWIPQIAMALGIILMEIALIEQLVLVLSGREPTYRAFEDTESRVARGEEPGA</sequence>
<evidence type="ECO:0000256" key="5">
    <source>
        <dbReference type="ARBA" id="ARBA00022692"/>
    </source>
</evidence>
<evidence type="ECO:0000259" key="10">
    <source>
        <dbReference type="Pfam" id="PF04290"/>
    </source>
</evidence>
<evidence type="ECO:0000256" key="4">
    <source>
        <dbReference type="ARBA" id="ARBA00022519"/>
    </source>
</evidence>
<evidence type="ECO:0000313" key="12">
    <source>
        <dbReference type="Proteomes" id="UP000503336"/>
    </source>
</evidence>
<dbReference type="KEGG" id="hdh:G5B40_15785"/>
<feature type="transmembrane region" description="Helical" evidence="9">
    <location>
        <begin position="132"/>
        <end position="153"/>
    </location>
</feature>
<dbReference type="GO" id="GO:0005886">
    <property type="term" value="C:plasma membrane"/>
    <property type="evidence" value="ECO:0007669"/>
    <property type="project" value="UniProtKB-SubCell"/>
</dbReference>
<comment type="function">
    <text evidence="9">Part of the tripartite ATP-independent periplasmic (TRAP) transport system.</text>
</comment>
<keyword evidence="12" id="KW-1185">Reference proteome</keyword>
<dbReference type="AlphaFoldDB" id="A0A7L5C2J5"/>
<dbReference type="PANTHER" id="PTHR35011:SF10">
    <property type="entry name" value="TRAP TRANSPORTER SMALL PERMEASE PROTEIN"/>
    <property type="match status" value="1"/>
</dbReference>
<feature type="transmembrane region" description="Helical" evidence="9">
    <location>
        <begin position="12"/>
        <end position="33"/>
    </location>
</feature>
<evidence type="ECO:0000256" key="1">
    <source>
        <dbReference type="ARBA" id="ARBA00004429"/>
    </source>
</evidence>
<evidence type="ECO:0000256" key="7">
    <source>
        <dbReference type="ARBA" id="ARBA00023136"/>
    </source>
</evidence>